<reference evidence="3 4" key="1">
    <citation type="submission" date="2018-01" db="EMBL/GenBank/DDBJ databases">
        <title>Draft genome of the strawberry crown rot pathogen Phytophthora cactorum.</title>
        <authorList>
            <person name="Armitage A.D."/>
            <person name="Lysoe E."/>
            <person name="Nellist C.F."/>
            <person name="Harrison R.J."/>
            <person name="Brurberg M.B."/>
        </authorList>
    </citation>
    <scope>NUCLEOTIDE SEQUENCE [LARGE SCALE GENOMIC DNA]</scope>
    <source>
        <strain evidence="3 4">10300</strain>
    </source>
</reference>
<evidence type="ECO:0000313" key="3">
    <source>
        <dbReference type="EMBL" id="RAW35947.1"/>
    </source>
</evidence>
<dbReference type="VEuPathDB" id="FungiDB:PC110_g7771"/>
<dbReference type="GO" id="GO:0016790">
    <property type="term" value="F:thiolester hydrolase activity"/>
    <property type="evidence" value="ECO:0007669"/>
    <property type="project" value="TreeGrafter"/>
</dbReference>
<evidence type="ECO:0000313" key="4">
    <source>
        <dbReference type="Proteomes" id="UP000251314"/>
    </source>
</evidence>
<proteinExistence type="predicted"/>
<keyword evidence="2" id="KW-0732">Signal</keyword>
<accession>A0A329SGK9</accession>
<dbReference type="STRING" id="29920.A0A329SGK9"/>
<dbReference type="Proteomes" id="UP000251314">
    <property type="component" value="Unassembled WGS sequence"/>
</dbReference>
<evidence type="ECO:0000256" key="2">
    <source>
        <dbReference type="SAM" id="SignalP"/>
    </source>
</evidence>
<dbReference type="Gene3D" id="3.40.50.1820">
    <property type="entry name" value="alpha/beta hydrolase"/>
    <property type="match status" value="1"/>
</dbReference>
<dbReference type="InterPro" id="IPR029058">
    <property type="entry name" value="AB_hydrolase_fold"/>
</dbReference>
<dbReference type="GO" id="GO:0005764">
    <property type="term" value="C:lysosome"/>
    <property type="evidence" value="ECO:0007669"/>
    <property type="project" value="TreeGrafter"/>
</dbReference>
<feature type="signal peptide" evidence="2">
    <location>
        <begin position="1"/>
        <end position="21"/>
    </location>
</feature>
<evidence type="ECO:0000256" key="1">
    <source>
        <dbReference type="ARBA" id="ARBA00022801"/>
    </source>
</evidence>
<dbReference type="OrthoDB" id="91810at2759"/>
<dbReference type="SUPFAM" id="SSF53474">
    <property type="entry name" value="alpha/beta-Hydrolases"/>
    <property type="match status" value="1"/>
</dbReference>
<comment type="caution">
    <text evidence="3">The sequence shown here is derived from an EMBL/GenBank/DDBJ whole genome shotgun (WGS) entry which is preliminary data.</text>
</comment>
<name>A0A329SGK9_9STRA</name>
<dbReference type="AlphaFoldDB" id="A0A329SGK9"/>
<dbReference type="PANTHER" id="PTHR11247:SF8">
    <property type="entry name" value="PALMITOYL-PROTEIN THIOESTERASE 1"/>
    <property type="match status" value="1"/>
</dbReference>
<gene>
    <name evidence="3" type="ORF">PC110_g7771</name>
</gene>
<feature type="chain" id="PRO_5016357739" description="Alpha/Beta hydrolase fold" evidence="2">
    <location>
        <begin position="22"/>
        <end position="193"/>
    </location>
</feature>
<dbReference type="PANTHER" id="PTHR11247">
    <property type="entry name" value="PALMITOYL-PROTEIN THIOESTERASE/DOLICHYLDIPHOSPHATASE 1"/>
    <property type="match status" value="1"/>
</dbReference>
<dbReference type="Pfam" id="PF02089">
    <property type="entry name" value="Palm_thioest"/>
    <property type="match status" value="1"/>
</dbReference>
<protein>
    <recommendedName>
        <fullName evidence="5">Alpha/Beta hydrolase fold</fullName>
    </recommendedName>
</protein>
<keyword evidence="4" id="KW-1185">Reference proteome</keyword>
<sequence>MFCRRVLFTLLSTAFALTTAATDFSKVPVFYFHGVRGDHTNAQNFVANLTAEGRTVVALTFCEMPCSLQAIVLQCIYDQQRRKANFLKLEEAHFFASAADERIMPWQSSIFGRYSEVDTIEEIETKFMNLTIVNMNDTLEYTSDTFGLKTLDERGGLFIHELENITHGCWRADQKDGCKWGPLYNDHLYPVLH</sequence>
<evidence type="ECO:0008006" key="5">
    <source>
        <dbReference type="Google" id="ProtNLM"/>
    </source>
</evidence>
<keyword evidence="1" id="KW-0378">Hydrolase</keyword>
<organism evidence="3 4">
    <name type="scientific">Phytophthora cactorum</name>
    <dbReference type="NCBI Taxonomy" id="29920"/>
    <lineage>
        <taxon>Eukaryota</taxon>
        <taxon>Sar</taxon>
        <taxon>Stramenopiles</taxon>
        <taxon>Oomycota</taxon>
        <taxon>Peronosporomycetes</taxon>
        <taxon>Peronosporales</taxon>
        <taxon>Peronosporaceae</taxon>
        <taxon>Phytophthora</taxon>
    </lineage>
</organism>
<dbReference type="EMBL" id="MJFZ01000154">
    <property type="protein sequence ID" value="RAW35947.1"/>
    <property type="molecule type" value="Genomic_DNA"/>
</dbReference>